<dbReference type="Pfam" id="PF00628">
    <property type="entry name" value="PHD"/>
    <property type="match status" value="1"/>
</dbReference>
<dbReference type="Proteomes" id="UP000092730">
    <property type="component" value="Chromosome 6"/>
</dbReference>
<dbReference type="GO" id="GO:0008270">
    <property type="term" value="F:zinc ion binding"/>
    <property type="evidence" value="ECO:0007669"/>
    <property type="project" value="UniProtKB-KW"/>
</dbReference>
<dbReference type="InterPro" id="IPR001965">
    <property type="entry name" value="Znf_PHD"/>
</dbReference>
<feature type="compositionally biased region" description="Low complexity" evidence="10">
    <location>
        <begin position="52"/>
        <end position="62"/>
    </location>
</feature>
<feature type="compositionally biased region" description="Low complexity" evidence="10">
    <location>
        <begin position="782"/>
        <end position="791"/>
    </location>
</feature>
<dbReference type="PROSITE" id="PS50016">
    <property type="entry name" value="ZF_PHD_2"/>
    <property type="match status" value="1"/>
</dbReference>
<comment type="similarity">
    <text evidence="3">Belongs to the BYE1 family.</text>
</comment>
<reference evidence="13" key="2">
    <citation type="submission" date="2024-02" db="EMBL/GenBank/DDBJ databases">
        <title>Comparative genomics of Cryptococcus and Kwoniella reveals pathogenesis evolution and contrasting modes of karyotype evolution via chromosome fusion or intercentromeric recombination.</title>
        <authorList>
            <person name="Coelho M.A."/>
            <person name="David-Palma M."/>
            <person name="Shea T."/>
            <person name="Bowers K."/>
            <person name="McGinley-Smith S."/>
            <person name="Mohammad A.W."/>
            <person name="Gnirke A."/>
            <person name="Yurkov A.M."/>
            <person name="Nowrousian M."/>
            <person name="Sun S."/>
            <person name="Cuomo C.A."/>
            <person name="Heitman J."/>
        </authorList>
    </citation>
    <scope>NUCLEOTIDE SEQUENCE</scope>
    <source>
        <strain evidence="13">CBS 10118</strain>
    </source>
</reference>
<protein>
    <recommendedName>
        <fullName evidence="4">Transcription factor BYE1</fullName>
    </recommendedName>
</protein>
<feature type="compositionally biased region" description="Basic and acidic residues" evidence="10">
    <location>
        <begin position="402"/>
        <end position="417"/>
    </location>
</feature>
<proteinExistence type="inferred from homology"/>
<sequence length="847" mass="93048">MSDTIPSTQLEASTSTNPDAAATRTTGRTRVKSQRVLEAEETKQYLLKQAHAHTQAQGTASAEPPASKPVSNTKKGKGKKKVEDQVYCICKTDNEGPMIECGECNDWFHFTCIGLTDDEAEKIHVYVCPECTQSTDKKTTYKYDLSTFPSPSPPLGVVPAKRKVKSKIRKATPSQTSDDETNSDAEAEIGQAQSSSRHSSAQPTPPPQNKKPRPSIDATSKRKPSVTVDRKTSIDRKPSTAGVGLPPVRKYVREKFVPLFQKVFGSDTSQQEIERFSAEVEDGIYGNFKDLVNGKEIAGTRYKTQFNLLSSSIARGLRQDLIQSITSHTLTPLQIATLTSADLASDEQLAAIQRAKQSVLEQHVKSKSDLEPSSSIRLGRDGFEKVENVHEKEMSLIAQQEESARLKVEEEKRKELEMANNPNPEPAHSPVTKDQPKFKMNHRKSESIDAALPSPLRQSSFANVSSAWNSNVDNEPGAHKEEVSNVDQSNLDLSDIVGDIEMELDDILVEQPKEVEKSEMEVFESKEIVWSGGIVNPANPSTIVPPMSLRLTCRTSSSSLLDWNVLLPHKTIEITGRVPTKNSLQFLSDSRLNPAKELITVAFSLDAKATDEEILTWEEMVDYHISRDRHAIYLPYGSHPPSGAAKELYLIPLRPQDPSPEFTELIDGYSLPSKGRSTSVFLGIFICIKMTTPTPIASQSHTLQQPPSQTIPTPTAAAVTTTPMIQNDQLQALMASLNPATLQNLVGGITPPMLPPGGSTPPIGGTTPMAYVPQAPQPPQQYSPYPQQGYSPYPPSGGFTPQPQGYAPDPREGGRRDSGGGGRDPRRRDRERDNGWGNRGRDGNRRY</sequence>
<dbReference type="Gene3D" id="3.30.40.10">
    <property type="entry name" value="Zinc/RING finger domain, C3HC4 (zinc finger)"/>
    <property type="match status" value="1"/>
</dbReference>
<dbReference type="InterPro" id="IPR036575">
    <property type="entry name" value="TFIIS_cen_dom_sf"/>
</dbReference>
<dbReference type="GO" id="GO:0006351">
    <property type="term" value="P:DNA-templated transcription"/>
    <property type="evidence" value="ECO:0007669"/>
    <property type="project" value="InterPro"/>
</dbReference>
<dbReference type="Pfam" id="PF07744">
    <property type="entry name" value="SPOC"/>
    <property type="match status" value="1"/>
</dbReference>
<evidence type="ECO:0000313" key="13">
    <source>
        <dbReference type="EMBL" id="WVW85318.1"/>
    </source>
</evidence>
<dbReference type="InterPro" id="IPR013083">
    <property type="entry name" value="Znf_RING/FYVE/PHD"/>
</dbReference>
<dbReference type="KEGG" id="kbi:30211305"/>
<keyword evidence="8" id="KW-0539">Nucleus</keyword>
<evidence type="ECO:0000313" key="14">
    <source>
        <dbReference type="Proteomes" id="UP000092730"/>
    </source>
</evidence>
<dbReference type="InterPro" id="IPR019786">
    <property type="entry name" value="Zinc_finger_PHD-type_CS"/>
</dbReference>
<dbReference type="SUPFAM" id="SSF46942">
    <property type="entry name" value="Elongation factor TFIIS domain 2"/>
    <property type="match status" value="1"/>
</dbReference>
<evidence type="ECO:0000256" key="1">
    <source>
        <dbReference type="ARBA" id="ARBA00002311"/>
    </source>
</evidence>
<gene>
    <name evidence="13" type="ORF">I302_107356</name>
</gene>
<evidence type="ECO:0000256" key="6">
    <source>
        <dbReference type="ARBA" id="ARBA00022771"/>
    </source>
</evidence>
<evidence type="ECO:0000259" key="11">
    <source>
        <dbReference type="PROSITE" id="PS50016"/>
    </source>
</evidence>
<dbReference type="GO" id="GO:0048188">
    <property type="term" value="C:Set1C/COMPASS complex"/>
    <property type="evidence" value="ECO:0007669"/>
    <property type="project" value="InterPro"/>
</dbReference>
<dbReference type="Pfam" id="PF07500">
    <property type="entry name" value="TFIIS_M"/>
    <property type="match status" value="1"/>
</dbReference>
<feature type="compositionally biased region" description="Polar residues" evidence="10">
    <location>
        <begin position="1"/>
        <end position="18"/>
    </location>
</feature>
<feature type="compositionally biased region" description="Low complexity" evidence="10">
    <location>
        <begin position="191"/>
        <end position="202"/>
    </location>
</feature>
<evidence type="ECO:0000256" key="2">
    <source>
        <dbReference type="ARBA" id="ARBA00004123"/>
    </source>
</evidence>
<dbReference type="InterPro" id="IPR037869">
    <property type="entry name" value="Spp1/CFP1"/>
</dbReference>
<dbReference type="InterPro" id="IPR012921">
    <property type="entry name" value="SPOC_C"/>
</dbReference>
<dbReference type="AlphaFoldDB" id="A0AAJ8MAZ2"/>
<feature type="compositionally biased region" description="Acidic residues" evidence="10">
    <location>
        <begin position="177"/>
        <end position="187"/>
    </location>
</feature>
<dbReference type="PANTHER" id="PTHR46174">
    <property type="entry name" value="CXXC-TYPE ZINC FINGER PROTEIN 1"/>
    <property type="match status" value="1"/>
</dbReference>
<feature type="compositionally biased region" description="Basic and acidic residues" evidence="10">
    <location>
        <begin position="809"/>
        <end position="847"/>
    </location>
</feature>
<feature type="region of interest" description="Disordered" evidence="10">
    <location>
        <begin position="400"/>
        <end position="444"/>
    </location>
</feature>
<dbReference type="RefSeq" id="XP_065726518.1">
    <property type="nucleotide sequence ID" value="XM_065870446.1"/>
</dbReference>
<keyword evidence="5" id="KW-0479">Metal-binding</keyword>
<dbReference type="InterPro" id="IPR011011">
    <property type="entry name" value="Znf_FYVE_PHD"/>
</dbReference>
<dbReference type="Gene3D" id="1.10.472.30">
    <property type="entry name" value="Transcription elongation factor S-II, central domain"/>
    <property type="match status" value="1"/>
</dbReference>
<dbReference type="PROSITE" id="PS01359">
    <property type="entry name" value="ZF_PHD_1"/>
    <property type="match status" value="1"/>
</dbReference>
<evidence type="ECO:0000256" key="9">
    <source>
        <dbReference type="PROSITE-ProRule" id="PRU00146"/>
    </source>
</evidence>
<feature type="domain" description="PHD-type" evidence="11">
    <location>
        <begin position="85"/>
        <end position="134"/>
    </location>
</feature>
<evidence type="ECO:0000256" key="10">
    <source>
        <dbReference type="SAM" id="MobiDB-lite"/>
    </source>
</evidence>
<feature type="region of interest" description="Disordered" evidence="10">
    <location>
        <begin position="147"/>
        <end position="245"/>
    </location>
</feature>
<comment type="subcellular location">
    <subcellularLocation>
        <location evidence="2">Nucleus</location>
    </subcellularLocation>
</comment>
<feature type="compositionally biased region" description="Basic and acidic residues" evidence="10">
    <location>
        <begin position="228"/>
        <end position="238"/>
    </location>
</feature>
<dbReference type="SMART" id="SM00249">
    <property type="entry name" value="PHD"/>
    <property type="match status" value="1"/>
</dbReference>
<evidence type="ECO:0000259" key="12">
    <source>
        <dbReference type="PROSITE" id="PS51321"/>
    </source>
</evidence>
<evidence type="ECO:0000256" key="5">
    <source>
        <dbReference type="ARBA" id="ARBA00022723"/>
    </source>
</evidence>
<comment type="function">
    <text evidence="1">Negative regulator of transcription elongation.</text>
</comment>
<dbReference type="GO" id="GO:0045893">
    <property type="term" value="P:positive regulation of DNA-templated transcription"/>
    <property type="evidence" value="ECO:0007669"/>
    <property type="project" value="TreeGrafter"/>
</dbReference>
<reference evidence="13" key="1">
    <citation type="submission" date="2013-07" db="EMBL/GenBank/DDBJ databases">
        <authorList>
            <consortium name="The Broad Institute Genome Sequencing Platform"/>
            <person name="Cuomo C."/>
            <person name="Litvintseva A."/>
            <person name="Chen Y."/>
            <person name="Heitman J."/>
            <person name="Sun S."/>
            <person name="Springer D."/>
            <person name="Dromer F."/>
            <person name="Young S.K."/>
            <person name="Zeng Q."/>
            <person name="Gargeya S."/>
            <person name="Fitzgerald M."/>
            <person name="Abouelleil A."/>
            <person name="Alvarado L."/>
            <person name="Berlin A.M."/>
            <person name="Chapman S.B."/>
            <person name="Dewar J."/>
            <person name="Goldberg J."/>
            <person name="Griggs A."/>
            <person name="Gujja S."/>
            <person name="Hansen M."/>
            <person name="Howarth C."/>
            <person name="Imamovic A."/>
            <person name="Larimer J."/>
            <person name="McCowan C."/>
            <person name="Murphy C."/>
            <person name="Pearson M."/>
            <person name="Priest M."/>
            <person name="Roberts A."/>
            <person name="Saif S."/>
            <person name="Shea T."/>
            <person name="Sykes S."/>
            <person name="Wortman J."/>
            <person name="Nusbaum C."/>
            <person name="Birren B."/>
        </authorList>
    </citation>
    <scope>NUCLEOTIDE SEQUENCE</scope>
    <source>
        <strain evidence="13">CBS 10118</strain>
    </source>
</reference>
<dbReference type="EMBL" id="CP144546">
    <property type="protein sequence ID" value="WVW85318.1"/>
    <property type="molecule type" value="Genomic_DNA"/>
</dbReference>
<organism evidence="13 14">
    <name type="scientific">Kwoniella bestiolae CBS 10118</name>
    <dbReference type="NCBI Taxonomy" id="1296100"/>
    <lineage>
        <taxon>Eukaryota</taxon>
        <taxon>Fungi</taxon>
        <taxon>Dikarya</taxon>
        <taxon>Basidiomycota</taxon>
        <taxon>Agaricomycotina</taxon>
        <taxon>Tremellomycetes</taxon>
        <taxon>Tremellales</taxon>
        <taxon>Cryptococcaceae</taxon>
        <taxon>Kwoniella</taxon>
    </lineage>
</organism>
<feature type="compositionally biased region" description="Basic residues" evidence="10">
    <location>
        <begin position="160"/>
        <end position="170"/>
    </location>
</feature>
<dbReference type="PROSITE" id="PS51321">
    <property type="entry name" value="TFIIS_CENTRAL"/>
    <property type="match status" value="1"/>
</dbReference>
<keyword evidence="14" id="KW-1185">Reference proteome</keyword>
<dbReference type="PANTHER" id="PTHR46174:SF1">
    <property type="entry name" value="CXXC-TYPE ZINC FINGER PROTEIN 1"/>
    <property type="match status" value="1"/>
</dbReference>
<dbReference type="InterPro" id="IPR019787">
    <property type="entry name" value="Znf_PHD-finger"/>
</dbReference>
<evidence type="ECO:0000256" key="8">
    <source>
        <dbReference type="ARBA" id="ARBA00023242"/>
    </source>
</evidence>
<dbReference type="CDD" id="cd21538">
    <property type="entry name" value="SPOC_TFIIS"/>
    <property type="match status" value="1"/>
</dbReference>
<evidence type="ECO:0000256" key="3">
    <source>
        <dbReference type="ARBA" id="ARBA00011050"/>
    </source>
</evidence>
<feature type="domain" description="TFIIS central" evidence="12">
    <location>
        <begin position="252"/>
        <end position="371"/>
    </location>
</feature>
<dbReference type="GeneID" id="30211305"/>
<dbReference type="SUPFAM" id="SSF57903">
    <property type="entry name" value="FYVE/PHD zinc finger"/>
    <property type="match status" value="1"/>
</dbReference>
<feature type="region of interest" description="Disordered" evidence="10">
    <location>
        <begin position="751"/>
        <end position="847"/>
    </location>
</feature>
<name>A0AAJ8MAZ2_9TREE</name>
<evidence type="ECO:0000256" key="7">
    <source>
        <dbReference type="ARBA" id="ARBA00022833"/>
    </source>
</evidence>
<dbReference type="InterPro" id="IPR003618">
    <property type="entry name" value="TFIIS_cen_dom"/>
</dbReference>
<keyword evidence="7" id="KW-0862">Zinc</keyword>
<keyword evidence="6 9" id="KW-0863">Zinc-finger</keyword>
<evidence type="ECO:0000256" key="4">
    <source>
        <dbReference type="ARBA" id="ARBA00021616"/>
    </source>
</evidence>
<accession>A0AAJ8MAZ2</accession>
<feature type="region of interest" description="Disordered" evidence="10">
    <location>
        <begin position="1"/>
        <end position="78"/>
    </location>
</feature>